<keyword evidence="3" id="KW-1185">Reference proteome</keyword>
<evidence type="ECO:0000313" key="2">
    <source>
        <dbReference type="EMBL" id="GAW26602.1"/>
    </source>
</evidence>
<dbReference type="Proteomes" id="UP000054516">
    <property type="component" value="Unassembled WGS sequence"/>
</dbReference>
<feature type="region of interest" description="Disordered" evidence="1">
    <location>
        <begin position="57"/>
        <end position="78"/>
    </location>
</feature>
<dbReference type="EMBL" id="DF977484">
    <property type="protein sequence ID" value="GAW26602.1"/>
    <property type="molecule type" value="Genomic_DNA"/>
</dbReference>
<protein>
    <submittedName>
        <fullName evidence="2">Uncharacterized protein</fullName>
    </submittedName>
</protein>
<organism evidence="2">
    <name type="scientific">Rosellinia necatrix</name>
    <name type="common">White root-rot fungus</name>
    <dbReference type="NCBI Taxonomy" id="77044"/>
    <lineage>
        <taxon>Eukaryota</taxon>
        <taxon>Fungi</taxon>
        <taxon>Dikarya</taxon>
        <taxon>Ascomycota</taxon>
        <taxon>Pezizomycotina</taxon>
        <taxon>Sordariomycetes</taxon>
        <taxon>Xylariomycetidae</taxon>
        <taxon>Xylariales</taxon>
        <taxon>Xylariaceae</taxon>
        <taxon>Rosellinia</taxon>
    </lineage>
</organism>
<proteinExistence type="predicted"/>
<evidence type="ECO:0000313" key="3">
    <source>
        <dbReference type="Proteomes" id="UP000054516"/>
    </source>
</evidence>
<dbReference type="AlphaFoldDB" id="A0A1S8A9H5"/>
<reference evidence="2" key="1">
    <citation type="submission" date="2016-03" db="EMBL/GenBank/DDBJ databases">
        <title>Draft genome sequence of Rosellinia necatrix.</title>
        <authorList>
            <person name="Kanematsu S."/>
        </authorList>
    </citation>
    <scope>NUCLEOTIDE SEQUENCE [LARGE SCALE GENOMIC DNA]</scope>
    <source>
        <strain evidence="2">W97</strain>
    </source>
</reference>
<gene>
    <name evidence="2" type="ORF">SAMD00023353_3900660</name>
</gene>
<accession>A0A1S8A9H5</accession>
<name>A0A1S8A9H5_ROSNE</name>
<sequence length="78" mass="8377">MAISGFFGRLVVITTHSQERANLTSTTTTTVAAAAPHSPHVSQPIPVHHVTPNRIKTRQRAHMVSVSRSAAVDVEPGR</sequence>
<evidence type="ECO:0000256" key="1">
    <source>
        <dbReference type="SAM" id="MobiDB-lite"/>
    </source>
</evidence>